<dbReference type="InterPro" id="IPR028119">
    <property type="entry name" value="Snapin/Pallidin/Snn1"/>
</dbReference>
<dbReference type="InterPro" id="IPR057987">
    <property type="entry name" value="TPR_RNF123/RKP"/>
</dbReference>
<dbReference type="Proteomes" id="UP001141327">
    <property type="component" value="Unassembled WGS sequence"/>
</dbReference>
<dbReference type="Pfam" id="PF14712">
    <property type="entry name" value="Snapin_Pallidin"/>
    <property type="match status" value="1"/>
</dbReference>
<dbReference type="InterPro" id="IPR043136">
    <property type="entry name" value="B30.2/SPRY_sf"/>
</dbReference>
<evidence type="ECO:0000256" key="5">
    <source>
        <dbReference type="SAM" id="MobiDB-lite"/>
    </source>
</evidence>
<keyword evidence="1" id="KW-0479">Metal-binding</keyword>
<feature type="region of interest" description="Disordered" evidence="5">
    <location>
        <begin position="372"/>
        <end position="392"/>
    </location>
</feature>
<dbReference type="EMBL" id="JAPMOS010000028">
    <property type="protein sequence ID" value="KAJ4458524.1"/>
    <property type="molecule type" value="Genomic_DNA"/>
</dbReference>
<dbReference type="PROSITE" id="PS50188">
    <property type="entry name" value="B302_SPRY"/>
    <property type="match status" value="1"/>
</dbReference>
<evidence type="ECO:0000313" key="9">
    <source>
        <dbReference type="Proteomes" id="UP001141327"/>
    </source>
</evidence>
<protein>
    <submittedName>
        <fullName evidence="8">E3 ubiquitin-protein ligase</fullName>
    </submittedName>
</protein>
<feature type="domain" description="RING-type" evidence="6">
    <location>
        <begin position="1567"/>
        <end position="1605"/>
    </location>
</feature>
<evidence type="ECO:0000259" key="6">
    <source>
        <dbReference type="PROSITE" id="PS50089"/>
    </source>
</evidence>
<dbReference type="Gene3D" id="3.30.40.10">
    <property type="entry name" value="Zinc/RING finger domain, C3HC4 (zinc finger)"/>
    <property type="match status" value="1"/>
</dbReference>
<feature type="region of interest" description="Disordered" evidence="5">
    <location>
        <begin position="787"/>
        <end position="808"/>
    </location>
</feature>
<feature type="domain" description="B30.2/SPRY" evidence="7">
    <location>
        <begin position="224"/>
        <end position="443"/>
    </location>
</feature>
<dbReference type="SMART" id="SM00449">
    <property type="entry name" value="SPRY"/>
    <property type="match status" value="1"/>
</dbReference>
<dbReference type="PANTHER" id="PTHR13363:SF5">
    <property type="entry name" value="E3 UBIQUITIN-PROTEIN LIGASE RNF123"/>
    <property type="match status" value="1"/>
</dbReference>
<evidence type="ECO:0000259" key="7">
    <source>
        <dbReference type="PROSITE" id="PS50188"/>
    </source>
</evidence>
<evidence type="ECO:0000313" key="8">
    <source>
        <dbReference type="EMBL" id="KAJ4458524.1"/>
    </source>
</evidence>
<dbReference type="InterPro" id="IPR013083">
    <property type="entry name" value="Znf_RING/FYVE/PHD"/>
</dbReference>
<dbReference type="SMART" id="SM00184">
    <property type="entry name" value="RING"/>
    <property type="match status" value="1"/>
</dbReference>
<dbReference type="InterPro" id="IPR001841">
    <property type="entry name" value="Znf_RING"/>
</dbReference>
<keyword evidence="2 4" id="KW-0863">Zinc-finger</keyword>
<keyword evidence="3" id="KW-0862">Zinc</keyword>
<comment type="caution">
    <text evidence="8">The sequence shown here is derived from an EMBL/GenBank/DDBJ whole genome shotgun (WGS) entry which is preliminary data.</text>
</comment>
<proteinExistence type="predicted"/>
<evidence type="ECO:0000256" key="4">
    <source>
        <dbReference type="PROSITE-ProRule" id="PRU00175"/>
    </source>
</evidence>
<dbReference type="PANTHER" id="PTHR13363">
    <property type="entry name" value="RING FINGER AND SRY DOMAIN-CONTAINING"/>
    <property type="match status" value="1"/>
</dbReference>
<gene>
    <name evidence="8" type="ORF">PAPYR_5721</name>
</gene>
<dbReference type="CDD" id="cd16541">
    <property type="entry name" value="RING-HC_RNF123"/>
    <property type="match status" value="1"/>
</dbReference>
<dbReference type="Pfam" id="PF00622">
    <property type="entry name" value="SPRY"/>
    <property type="match status" value="2"/>
</dbReference>
<evidence type="ECO:0000256" key="3">
    <source>
        <dbReference type="ARBA" id="ARBA00022833"/>
    </source>
</evidence>
<feature type="region of interest" description="Disordered" evidence="5">
    <location>
        <begin position="1481"/>
        <end position="1516"/>
    </location>
</feature>
<keyword evidence="9" id="KW-1185">Reference proteome</keyword>
<dbReference type="SUPFAM" id="SSF49899">
    <property type="entry name" value="Concanavalin A-like lectins/glucanases"/>
    <property type="match status" value="1"/>
</dbReference>
<dbReference type="Pfam" id="PF25576">
    <property type="entry name" value="TPR_RNF123"/>
    <property type="match status" value="1"/>
</dbReference>
<evidence type="ECO:0000256" key="2">
    <source>
        <dbReference type="ARBA" id="ARBA00022771"/>
    </source>
</evidence>
<evidence type="ECO:0000256" key="1">
    <source>
        <dbReference type="ARBA" id="ARBA00022723"/>
    </source>
</evidence>
<dbReference type="InterPro" id="IPR045129">
    <property type="entry name" value="RNF123/RKP/RSPRY1"/>
</dbReference>
<dbReference type="InterPro" id="IPR013320">
    <property type="entry name" value="ConA-like_dom_sf"/>
</dbReference>
<dbReference type="InterPro" id="IPR003877">
    <property type="entry name" value="SPRY_dom"/>
</dbReference>
<dbReference type="SUPFAM" id="SSF57850">
    <property type="entry name" value="RING/U-box"/>
    <property type="match status" value="1"/>
</dbReference>
<dbReference type="Pfam" id="PF13920">
    <property type="entry name" value="zf-C3HC4_3"/>
    <property type="match status" value="1"/>
</dbReference>
<name>A0ABQ8UMF3_9EUKA</name>
<dbReference type="InterPro" id="IPR001870">
    <property type="entry name" value="B30.2/SPRY"/>
</dbReference>
<accession>A0ABQ8UMF3</accession>
<organism evidence="8 9">
    <name type="scientific">Paratrimastix pyriformis</name>
    <dbReference type="NCBI Taxonomy" id="342808"/>
    <lineage>
        <taxon>Eukaryota</taxon>
        <taxon>Metamonada</taxon>
        <taxon>Preaxostyla</taxon>
        <taxon>Paratrimastigidae</taxon>
        <taxon>Paratrimastix</taxon>
    </lineage>
</organism>
<dbReference type="Gene3D" id="2.60.120.920">
    <property type="match status" value="1"/>
</dbReference>
<dbReference type="PROSITE" id="PS50089">
    <property type="entry name" value="ZF_RING_2"/>
    <property type="match status" value="1"/>
</dbReference>
<sequence length="1622" mass="175244">MSGIFGIDLEEGAAGVVENFTHGISSLLLPVLETCNADTAAVFSSQEQLLQKLKFLSTQIEKLSEVRKIPPLAPYTEKLKTCRKRITAISSALGNIQSRIQRMQATAREQLSLQPHTKLNSTGTPLAKLPLAKLPLAKLPLAKLPLAKLPLAKLPLAKLPLATPTHHHLPLTSAVDAFDYVLGQHTTDEAEPPLYRIYRNLKNICSEPALVTLPSNPPCYKDLHSIFMKQAAAGTSSINPSAPIIAKDLHRIGGARVSWDHSSVSGRMLALPHEEIRSQSNFASIRADCCVYGGKWMYEVSLRTSGLMQLGWCTLRTVFTHENGVGDDRHSYAYDGKRIKTWNGRDHPYGEQWAIGDVIGICIDLTDQAVPAGAKPDERDGSPGPLAPTPGSSPYGKIEFFRNGTPLGIAFQNVARDPELAYFPGVSLGHNEKVSVNFGARPFRYPVPGYQPLQPDPPPALMACARYLCQSWARLAYLELHQAAPEVPLVAAAPPDPAGAALPGVPSTEERALLYAALFEFLAPLLAEPLIAATVLLPSSTRPPLPLAKRRPGPFQVLLHTLGLYTDRAELKVLVDGTMWTLSEAARAFALMPAPGLVAPRPAINGPALAAYPTLPFLQTATGALRLATHMLAHTAVTPMDLEHRLGGIDLSADPPPVLTPSTDPPPVLTPATDPPPVEFAHAQLVATLLLPDIVPFPAPAPPLSVPIPPPWAVPMAGSLASCPSHAALHVLDPGLIYRNRALNPRMVSAAAAHLGPVGPGQPLLRPPPAGRPLLRSKGLLAQVQARQGRPAHGQDAPSAESAGGCGCGGDGAGADEAGLDEVIAKDEIGLLHPFLVHRGWPRLPAARRGGAAPAREDLFFDILRRPLQALTSYKPPAPIAAPGGGDFTWRRTTRAAARLRPTSNPRLAGAHRPEAPQRHGPVVLLDEPLNPFEAELLDMVVVLFYIVIEPILDQVARNKEELRFQLSRLQDSIGKPADSSARADALRSVSLLIRLTQWQQVHTSHPWKQISLQHLHLYLSCLLERCSRGIPTPPFPGQPPVAGPLPALLSYVPEFYVESYIYLHRHLTDPFPPTPTPALCPPHPCALWCAPMLAPAALFREQALVFVVRHLTDSRFINPDLQRSLFLALLGLLEANRMVDCLEGLLARGRTATAPELIAAGGPERAPGGWWVEAMGAEAAQRGISLYADVPPWNGPELDELTERCLAADESLAHPAPLRPLRRDHVRFVHQLLVSFSERTWVYAAQVLLTLWKGDGMFKVGFLRPEAEKEPFSAGPGVDGPARGAAGIFNVLFNQLNYTVTEMMTGLRALRQGRIPRDDHMYLERKVSVCLDLCNFLLRLLECTVLDTPELFLGPAYCGHVHRHPHPHTAPASPASGPLRPSELVLGADVNRTRLVEAVLMVMQQLGPGANEGDLDALRILAKSRHLETEQLTHCLVAILATLFTFCSAEPGPLFESLASTGSLSLRDLRAIGAVPGLADLQRGARPAPPEEQQKHGDEAELGASASTTPAFPPLPQARPVVRLADYEALLGALEAYLEASKAQSGQQAAGPAAGANEEEGADNLCAICYVNPVDTTFLPCKHRSCHVCIARQMMNKPRCFFCNAQIADLQRDDDHQEPDA</sequence>
<reference evidence="8" key="1">
    <citation type="journal article" date="2022" name="bioRxiv">
        <title>Genomics of Preaxostyla Flagellates Illuminates Evolutionary Transitions and the Path Towards Mitochondrial Loss.</title>
        <authorList>
            <person name="Novak L.V.F."/>
            <person name="Treitli S.C."/>
            <person name="Pyrih J."/>
            <person name="Halakuc P."/>
            <person name="Pipaliya S.V."/>
            <person name="Vacek V."/>
            <person name="Brzon O."/>
            <person name="Soukal P."/>
            <person name="Eme L."/>
            <person name="Dacks J.B."/>
            <person name="Karnkowska A."/>
            <person name="Elias M."/>
            <person name="Hampl V."/>
        </authorList>
    </citation>
    <scope>NUCLEOTIDE SEQUENCE</scope>
    <source>
        <strain evidence="8">RCP-MX</strain>
    </source>
</reference>